<dbReference type="EMBL" id="CM017629">
    <property type="protein sequence ID" value="TYH61993.1"/>
    <property type="molecule type" value="Genomic_DNA"/>
</dbReference>
<dbReference type="AlphaFoldDB" id="A0A5D2K7H5"/>
<keyword evidence="6 7" id="KW-0472">Membrane</keyword>
<feature type="transmembrane region" description="Helical" evidence="7">
    <location>
        <begin position="144"/>
        <end position="162"/>
    </location>
</feature>
<feature type="transmembrane region" description="Helical" evidence="7">
    <location>
        <begin position="330"/>
        <end position="354"/>
    </location>
</feature>
<feature type="transmembrane region" description="Helical" evidence="7">
    <location>
        <begin position="174"/>
        <end position="197"/>
    </location>
</feature>
<reference evidence="8 9" key="1">
    <citation type="submission" date="2019-07" db="EMBL/GenBank/DDBJ databases">
        <title>WGS assembly of Gossypium tomentosum.</title>
        <authorList>
            <person name="Chen Z.J."/>
            <person name="Sreedasyam A."/>
            <person name="Ando A."/>
            <person name="Song Q."/>
            <person name="De L."/>
            <person name="Hulse-Kemp A."/>
            <person name="Ding M."/>
            <person name="Ye W."/>
            <person name="Kirkbride R."/>
            <person name="Jenkins J."/>
            <person name="Plott C."/>
            <person name="Lovell J."/>
            <person name="Lin Y.-M."/>
            <person name="Vaughn R."/>
            <person name="Liu B."/>
            <person name="Li W."/>
            <person name="Simpson S."/>
            <person name="Scheffler B."/>
            <person name="Saski C."/>
            <person name="Grover C."/>
            <person name="Hu G."/>
            <person name="Conover J."/>
            <person name="Carlson J."/>
            <person name="Shu S."/>
            <person name="Boston L."/>
            <person name="Williams M."/>
            <person name="Peterson D."/>
            <person name="Mcgee K."/>
            <person name="Jones D."/>
            <person name="Wendel J."/>
            <person name="Stelly D."/>
            <person name="Grimwood J."/>
            <person name="Schmutz J."/>
        </authorList>
    </citation>
    <scope>NUCLEOTIDE SEQUENCE [LARGE SCALE GENOMIC DNA]</scope>
    <source>
        <strain evidence="8">7179.01</strain>
    </source>
</reference>
<dbReference type="PANTHER" id="PTHR11206">
    <property type="entry name" value="MULTIDRUG RESISTANCE PROTEIN"/>
    <property type="match status" value="1"/>
</dbReference>
<keyword evidence="4 7" id="KW-0812">Transmembrane</keyword>
<comment type="similarity">
    <text evidence="2">Belongs to the multi antimicrobial extrusion (MATE) (TC 2.A.66.1) family.</text>
</comment>
<evidence type="ECO:0000313" key="8">
    <source>
        <dbReference type="EMBL" id="TYH61993.1"/>
    </source>
</evidence>
<organism evidence="8 9">
    <name type="scientific">Gossypium tomentosum</name>
    <name type="common">Hawaiian cotton</name>
    <name type="synonym">Gossypium sandvicense</name>
    <dbReference type="NCBI Taxonomy" id="34277"/>
    <lineage>
        <taxon>Eukaryota</taxon>
        <taxon>Viridiplantae</taxon>
        <taxon>Streptophyta</taxon>
        <taxon>Embryophyta</taxon>
        <taxon>Tracheophyta</taxon>
        <taxon>Spermatophyta</taxon>
        <taxon>Magnoliopsida</taxon>
        <taxon>eudicotyledons</taxon>
        <taxon>Gunneridae</taxon>
        <taxon>Pentapetalae</taxon>
        <taxon>rosids</taxon>
        <taxon>malvids</taxon>
        <taxon>Malvales</taxon>
        <taxon>Malvaceae</taxon>
        <taxon>Malvoideae</taxon>
        <taxon>Gossypium</taxon>
    </lineage>
</organism>
<evidence type="ECO:0000256" key="3">
    <source>
        <dbReference type="ARBA" id="ARBA00022448"/>
    </source>
</evidence>
<dbReference type="InterPro" id="IPR002528">
    <property type="entry name" value="MATE_fam"/>
</dbReference>
<gene>
    <name evidence="8" type="ORF">ES332_D07G087600v1</name>
</gene>
<dbReference type="GO" id="GO:0015297">
    <property type="term" value="F:antiporter activity"/>
    <property type="evidence" value="ECO:0007669"/>
    <property type="project" value="InterPro"/>
</dbReference>
<feature type="transmembrane region" description="Helical" evidence="7">
    <location>
        <begin position="209"/>
        <end position="228"/>
    </location>
</feature>
<feature type="transmembrane region" description="Helical" evidence="7">
    <location>
        <begin position="105"/>
        <end position="128"/>
    </location>
</feature>
<name>A0A5D2K7H5_GOSTO</name>
<dbReference type="Proteomes" id="UP000322667">
    <property type="component" value="Chromosome D07"/>
</dbReference>
<dbReference type="CDD" id="cd13132">
    <property type="entry name" value="MATE_eukaryotic"/>
    <property type="match status" value="1"/>
</dbReference>
<evidence type="ECO:0000256" key="2">
    <source>
        <dbReference type="ARBA" id="ARBA00010199"/>
    </source>
</evidence>
<evidence type="ECO:0000256" key="6">
    <source>
        <dbReference type="ARBA" id="ARBA00023136"/>
    </source>
</evidence>
<dbReference type="NCBIfam" id="TIGR00797">
    <property type="entry name" value="matE"/>
    <property type="match status" value="1"/>
</dbReference>
<dbReference type="GO" id="GO:0042910">
    <property type="term" value="F:xenobiotic transmembrane transporter activity"/>
    <property type="evidence" value="ECO:0007669"/>
    <property type="project" value="InterPro"/>
</dbReference>
<dbReference type="InterPro" id="IPR045069">
    <property type="entry name" value="MATE_euk"/>
</dbReference>
<dbReference type="GO" id="GO:0016020">
    <property type="term" value="C:membrane"/>
    <property type="evidence" value="ECO:0007669"/>
    <property type="project" value="UniProtKB-SubCell"/>
</dbReference>
<dbReference type="GO" id="GO:1990961">
    <property type="term" value="P:xenobiotic detoxification by transmembrane export across the plasma membrane"/>
    <property type="evidence" value="ECO:0007669"/>
    <property type="project" value="InterPro"/>
</dbReference>
<proteinExistence type="inferred from homology"/>
<sequence length="440" mass="48919">MDEALLPRKERSIWEILTWELTVEEFKKISFVGAPFMAVAMSQYLLLGVSMMMAGHLGEFALSGVAIATAFCNVTGFSLLWGLCGALETLNGQAYGATQYYKLGSYTYCAIICSLPICLPVCLLWMYMDKLLVLIGQDPQVAEIANRYAMCLIPGLFGYAIVQSQVRFFQSQSLVLPMMFSSLATLCFHIIVCWVLVFKFGFGSKGGALAISFSNWFNVILLGFYMRYSPSCEKTRTLHLKDVFLSVKEFFHFAIPSAVMACLEWWSFEILVLMSGLLPNSKLETSVLSICLSSDSLHYTISFGISVAASTRISNELGAGNPQAAQIATLVSMLIALVETLIASTILLCCRHVFGDRERYWVAACWSLCKSSSILFGRNSSRSFMWFCFEAKRGRPLGWNGGWVWCSNASSFPCHCFYKLEEAGNQGEGENASWNLSGRE</sequence>
<feature type="transmembrane region" description="Helical" evidence="7">
    <location>
        <begin position="249"/>
        <end position="267"/>
    </location>
</feature>
<accession>A0A5D2K7H5</accession>
<feature type="transmembrane region" description="Helical" evidence="7">
    <location>
        <begin position="60"/>
        <end position="84"/>
    </location>
</feature>
<feature type="transmembrane region" description="Helical" evidence="7">
    <location>
        <begin position="31"/>
        <end position="54"/>
    </location>
</feature>
<keyword evidence="3" id="KW-0813">Transport</keyword>
<evidence type="ECO:0000256" key="7">
    <source>
        <dbReference type="SAM" id="Phobius"/>
    </source>
</evidence>
<evidence type="ECO:0000256" key="1">
    <source>
        <dbReference type="ARBA" id="ARBA00004141"/>
    </source>
</evidence>
<evidence type="ECO:0000256" key="4">
    <source>
        <dbReference type="ARBA" id="ARBA00022692"/>
    </source>
</evidence>
<keyword evidence="9" id="KW-1185">Reference proteome</keyword>
<evidence type="ECO:0000313" key="9">
    <source>
        <dbReference type="Proteomes" id="UP000322667"/>
    </source>
</evidence>
<protein>
    <recommendedName>
        <fullName evidence="10">Protein DETOXIFICATION</fullName>
    </recommendedName>
</protein>
<evidence type="ECO:0000256" key="5">
    <source>
        <dbReference type="ARBA" id="ARBA00022989"/>
    </source>
</evidence>
<keyword evidence="5 7" id="KW-1133">Transmembrane helix</keyword>
<evidence type="ECO:0008006" key="10">
    <source>
        <dbReference type="Google" id="ProtNLM"/>
    </source>
</evidence>
<dbReference type="Pfam" id="PF01554">
    <property type="entry name" value="MatE"/>
    <property type="match status" value="2"/>
</dbReference>
<comment type="subcellular location">
    <subcellularLocation>
        <location evidence="1">Membrane</location>
        <topology evidence="1">Multi-pass membrane protein</topology>
    </subcellularLocation>
</comment>